<dbReference type="EMBL" id="JPRF03000023">
    <property type="protein sequence ID" value="OEV36810.1"/>
    <property type="molecule type" value="Genomic_DNA"/>
</dbReference>
<accession>A0A1E7N7Y3</accession>
<dbReference type="AlphaFoldDB" id="A0A1E7N7Y3"/>
<dbReference type="Proteomes" id="UP000037395">
    <property type="component" value="Unassembled WGS sequence"/>
</dbReference>
<reference evidence="2" key="1">
    <citation type="submission" date="2016-08" db="EMBL/GenBank/DDBJ databases">
        <title>Sequencing, Assembly and Comparative Genomics of S. aureofaciens ATCC 10762.</title>
        <authorList>
            <person name="Gradnigo J.S."/>
            <person name="Johnson N."/>
            <person name="Somerville G.A."/>
        </authorList>
    </citation>
    <scope>NUCLEOTIDE SEQUENCE [LARGE SCALE GENOMIC DNA]</scope>
    <source>
        <strain evidence="2">ATCC 10762</strain>
    </source>
</reference>
<organism evidence="2 3">
    <name type="scientific">Kitasatospora aureofaciens</name>
    <name type="common">Streptomyces aureofaciens</name>
    <dbReference type="NCBI Taxonomy" id="1894"/>
    <lineage>
        <taxon>Bacteria</taxon>
        <taxon>Bacillati</taxon>
        <taxon>Actinomycetota</taxon>
        <taxon>Actinomycetes</taxon>
        <taxon>Kitasatosporales</taxon>
        <taxon>Streptomycetaceae</taxon>
        <taxon>Kitasatospora</taxon>
    </lineage>
</organism>
<dbReference type="Pfam" id="PF13349">
    <property type="entry name" value="DUF4097"/>
    <property type="match status" value="1"/>
</dbReference>
<dbReference type="RefSeq" id="WP_046386807.1">
    <property type="nucleotide sequence ID" value="NZ_BMUB01000004.1"/>
</dbReference>
<dbReference type="InterPro" id="IPR025164">
    <property type="entry name" value="Toastrack_DUF4097"/>
</dbReference>
<evidence type="ECO:0000313" key="2">
    <source>
        <dbReference type="EMBL" id="OEV36810.1"/>
    </source>
</evidence>
<keyword evidence="3" id="KW-1185">Reference proteome</keyword>
<proteinExistence type="predicted"/>
<gene>
    <name evidence="2" type="ORF">HS99_0027815</name>
</gene>
<evidence type="ECO:0000259" key="1">
    <source>
        <dbReference type="Pfam" id="PF13349"/>
    </source>
</evidence>
<comment type="caution">
    <text evidence="2">The sequence shown here is derived from an EMBL/GenBank/DDBJ whole genome shotgun (WGS) entry which is preliminary data.</text>
</comment>
<name>A0A1E7N7Y3_KITAU</name>
<feature type="domain" description="DUF4097" evidence="1">
    <location>
        <begin position="124"/>
        <end position="247"/>
    </location>
</feature>
<evidence type="ECO:0000313" key="3">
    <source>
        <dbReference type="Proteomes" id="UP000037395"/>
    </source>
</evidence>
<sequence>MTWGNTMVQYRSYQRLAGAAVVAGLAVGALTACDPVGTEVSDDATVSGRITAVKLDDLSGEVTVHGKSGTGSASVHRKITYQDSKPGTTTRIEDGVLVLGGCGHNCSVSYTVELPAGLPVSGGTSSGGIHLTEVGSVSVHTDSGNISVDQATGAVDLRTDSGDIDGTSLKGDRIQAKTDSGAIKLTAAKAQDVKASTDNGEIRLTVPPGSYRVSAGTDIGSKHIGVQNDPNGKFKLDLGTDIGDITVNTG</sequence>
<protein>
    <recommendedName>
        <fullName evidence="1">DUF4097 domain-containing protein</fullName>
    </recommendedName>
</protein>
<dbReference type="GeneID" id="97485356"/>